<accession>A0A240DX84</accession>
<dbReference type="InterPro" id="IPR004215">
    <property type="entry name" value="GSHS_N"/>
</dbReference>
<dbReference type="GO" id="GO:0005737">
    <property type="term" value="C:cytoplasm"/>
    <property type="evidence" value="ECO:0007669"/>
    <property type="project" value="TreeGrafter"/>
</dbReference>
<dbReference type="PANTHER" id="PTHR21621:SF4">
    <property type="entry name" value="GLUTATHIONE SYNTHETASE"/>
    <property type="match status" value="1"/>
</dbReference>
<dbReference type="InterPro" id="IPR011761">
    <property type="entry name" value="ATP-grasp"/>
</dbReference>
<feature type="domain" description="ATP-grasp" evidence="11">
    <location>
        <begin position="124"/>
        <end position="309"/>
    </location>
</feature>
<comment type="cofactor">
    <cofactor evidence="2">
        <name>Mg(2+)</name>
        <dbReference type="ChEBI" id="CHEBI:18420"/>
    </cofactor>
</comment>
<evidence type="ECO:0000256" key="9">
    <source>
        <dbReference type="ARBA" id="ARBA00023211"/>
    </source>
</evidence>
<protein>
    <recommendedName>
        <fullName evidence="10">Glutathione synthetase</fullName>
        <ecNumber evidence="10">6.3.2.3</ecNumber>
    </recommendedName>
    <alternativeName>
        <fullName evidence="10">GSH synthetase</fullName>
        <shortName evidence="10">GSH-S</shortName>
        <shortName evidence="10">GSHase</shortName>
    </alternativeName>
    <alternativeName>
        <fullName evidence="10">Glutathione synthase</fullName>
    </alternativeName>
</protein>
<evidence type="ECO:0000256" key="1">
    <source>
        <dbReference type="ARBA" id="ARBA00001936"/>
    </source>
</evidence>
<dbReference type="HAMAP" id="MF_00162">
    <property type="entry name" value="GSH_S"/>
    <property type="match status" value="1"/>
</dbReference>
<dbReference type="UniPathway" id="UPA00142">
    <property type="reaction ID" value="UER00210"/>
</dbReference>
<evidence type="ECO:0000256" key="2">
    <source>
        <dbReference type="ARBA" id="ARBA00001946"/>
    </source>
</evidence>
<dbReference type="InterPro" id="IPR006284">
    <property type="entry name" value="Glut_synth_pro"/>
</dbReference>
<dbReference type="RefSeq" id="WP_096671920.1">
    <property type="nucleotide sequence ID" value="NZ_OANS01000001.1"/>
</dbReference>
<dbReference type="SUPFAM" id="SSF52440">
    <property type="entry name" value="PreATP-grasp domain"/>
    <property type="match status" value="1"/>
</dbReference>
<comment type="pathway">
    <text evidence="10">Sulfur metabolism; glutathione biosynthesis; glutathione from L-cysteine and L-glutamate: step 2/2.</text>
</comment>
<keyword evidence="7 10" id="KW-0067">ATP-binding</keyword>
<comment type="cofactor">
    <cofactor evidence="1">
        <name>Mn(2+)</name>
        <dbReference type="ChEBI" id="CHEBI:29035"/>
    </cofactor>
</comment>
<dbReference type="Gene3D" id="3.30.470.20">
    <property type="entry name" value="ATP-grasp fold, B domain"/>
    <property type="match status" value="1"/>
</dbReference>
<dbReference type="NCBIfam" id="TIGR01380">
    <property type="entry name" value="glut_syn"/>
    <property type="match status" value="1"/>
</dbReference>
<dbReference type="InterPro" id="IPR013815">
    <property type="entry name" value="ATP_grasp_subdomain_1"/>
</dbReference>
<dbReference type="SUPFAM" id="SSF56059">
    <property type="entry name" value="Glutathione synthetase ATP-binding domain-like"/>
    <property type="match status" value="1"/>
</dbReference>
<dbReference type="NCBIfam" id="NF003573">
    <property type="entry name" value="PRK05246.1"/>
    <property type="match status" value="1"/>
</dbReference>
<keyword evidence="3 10" id="KW-0436">Ligase</keyword>
<keyword evidence="8" id="KW-0460">Magnesium</keyword>
<sequence>MDYLFIADPLDSFKIGKDSTLAMMRVAQAAGHRLWFCQSRNILWRDNVIVADCEPLFIKPSGTSWYELGLVEARSLHSFSAVLMRTDPPFDIEYLNTTWLLSAAVRQGAKVFNNPTAIRDHSEKLSITEFPQLIPPTLVSRELSAVEAFHREYRDIVIKPLDGMGGMGVFRVGPDGLNLASIVETLGENGTRTLMVQRFLPEISQGDKRVLLIGGEVVPFALARIPQGSEIRGNLAAGGKGVAMPLSESEKRVAQELAPILHERGLFLVGLDLIGGFVTEINVTSPTCFVEITEQSGFDVAQFWLQALEKELAHL</sequence>
<evidence type="ECO:0000256" key="10">
    <source>
        <dbReference type="HAMAP-Rule" id="MF_00162"/>
    </source>
</evidence>
<dbReference type="GO" id="GO:0005524">
    <property type="term" value="F:ATP binding"/>
    <property type="evidence" value="ECO:0007669"/>
    <property type="project" value="UniProtKB-UniRule"/>
</dbReference>
<proteinExistence type="inferred from homology"/>
<evidence type="ECO:0000256" key="8">
    <source>
        <dbReference type="ARBA" id="ARBA00022842"/>
    </source>
</evidence>
<dbReference type="OrthoDB" id="9785415at2"/>
<keyword evidence="6 10" id="KW-0547">Nucleotide-binding</keyword>
<dbReference type="AlphaFoldDB" id="A0A240DX84"/>
<gene>
    <name evidence="10" type="primary">gshB</name>
    <name evidence="12" type="ORF">SAMN06295945_0114</name>
</gene>
<evidence type="ECO:0000256" key="5">
    <source>
        <dbReference type="ARBA" id="ARBA00022723"/>
    </source>
</evidence>
<evidence type="ECO:0000256" key="3">
    <source>
        <dbReference type="ARBA" id="ARBA00022598"/>
    </source>
</evidence>
<evidence type="ECO:0000256" key="6">
    <source>
        <dbReference type="ARBA" id="ARBA00022741"/>
    </source>
</evidence>
<evidence type="ECO:0000256" key="7">
    <source>
        <dbReference type="ARBA" id="ARBA00022840"/>
    </source>
</evidence>
<dbReference type="GO" id="GO:0046872">
    <property type="term" value="F:metal ion binding"/>
    <property type="evidence" value="ECO:0007669"/>
    <property type="project" value="UniProtKB-KW"/>
</dbReference>
<dbReference type="EC" id="6.3.2.3" evidence="10"/>
<keyword evidence="13" id="KW-1185">Reference proteome</keyword>
<name>A0A240DX84_9BURK</name>
<organism evidence="12 13">
    <name type="scientific">Polynucleobacter meluiroseus</name>
    <dbReference type="NCBI Taxonomy" id="1938814"/>
    <lineage>
        <taxon>Bacteria</taxon>
        <taxon>Pseudomonadati</taxon>
        <taxon>Pseudomonadota</taxon>
        <taxon>Betaproteobacteria</taxon>
        <taxon>Burkholderiales</taxon>
        <taxon>Burkholderiaceae</taxon>
        <taxon>Polynucleobacter</taxon>
    </lineage>
</organism>
<dbReference type="InterPro" id="IPR016185">
    <property type="entry name" value="PreATP-grasp_dom_sf"/>
</dbReference>
<dbReference type="Gene3D" id="3.30.1490.20">
    <property type="entry name" value="ATP-grasp fold, A domain"/>
    <property type="match status" value="1"/>
</dbReference>
<dbReference type="EMBL" id="OANS01000001">
    <property type="protein sequence ID" value="SNX27798.1"/>
    <property type="molecule type" value="Genomic_DNA"/>
</dbReference>
<dbReference type="Pfam" id="PF02955">
    <property type="entry name" value="GSH-S_ATP"/>
    <property type="match status" value="1"/>
</dbReference>
<dbReference type="PROSITE" id="PS50975">
    <property type="entry name" value="ATP_GRASP"/>
    <property type="match status" value="1"/>
</dbReference>
<evidence type="ECO:0000259" key="11">
    <source>
        <dbReference type="PROSITE" id="PS50975"/>
    </source>
</evidence>
<dbReference type="PANTHER" id="PTHR21621">
    <property type="entry name" value="RIBOSOMAL PROTEIN S6 MODIFICATION PROTEIN"/>
    <property type="match status" value="1"/>
</dbReference>
<dbReference type="GO" id="GO:0004363">
    <property type="term" value="F:glutathione synthase activity"/>
    <property type="evidence" value="ECO:0007669"/>
    <property type="project" value="UniProtKB-UniRule"/>
</dbReference>
<dbReference type="Proteomes" id="UP000218069">
    <property type="component" value="Unassembled WGS sequence"/>
</dbReference>
<dbReference type="Pfam" id="PF02951">
    <property type="entry name" value="GSH-S_N"/>
    <property type="match status" value="1"/>
</dbReference>
<reference evidence="13" key="1">
    <citation type="submission" date="2017-08" db="EMBL/GenBank/DDBJ databases">
        <authorList>
            <person name="Varghese N."/>
            <person name="Submissions S."/>
        </authorList>
    </citation>
    <scope>NUCLEOTIDE SEQUENCE [LARGE SCALE GENOMIC DNA]</scope>
    <source>
        <strain evidence="13">AP-Melu-1000-B4</strain>
    </source>
</reference>
<dbReference type="Gene3D" id="3.40.50.20">
    <property type="match status" value="1"/>
</dbReference>
<evidence type="ECO:0000313" key="12">
    <source>
        <dbReference type="EMBL" id="SNX27798.1"/>
    </source>
</evidence>
<comment type="catalytic activity">
    <reaction evidence="10">
        <text>gamma-L-glutamyl-L-cysteine + glycine + ATP = glutathione + ADP + phosphate + H(+)</text>
        <dbReference type="Rhea" id="RHEA:13557"/>
        <dbReference type="ChEBI" id="CHEBI:15378"/>
        <dbReference type="ChEBI" id="CHEBI:30616"/>
        <dbReference type="ChEBI" id="CHEBI:43474"/>
        <dbReference type="ChEBI" id="CHEBI:57305"/>
        <dbReference type="ChEBI" id="CHEBI:57925"/>
        <dbReference type="ChEBI" id="CHEBI:58173"/>
        <dbReference type="ChEBI" id="CHEBI:456216"/>
        <dbReference type="EC" id="6.3.2.3"/>
    </reaction>
</comment>
<keyword evidence="4 10" id="KW-0317">Glutathione biosynthesis</keyword>
<evidence type="ECO:0000313" key="13">
    <source>
        <dbReference type="Proteomes" id="UP000218069"/>
    </source>
</evidence>
<keyword evidence="9" id="KW-0464">Manganese</keyword>
<dbReference type="InterPro" id="IPR004218">
    <property type="entry name" value="GSHS_ATP-bd"/>
</dbReference>
<keyword evidence="5" id="KW-0479">Metal-binding</keyword>
<evidence type="ECO:0000256" key="4">
    <source>
        <dbReference type="ARBA" id="ARBA00022684"/>
    </source>
</evidence>
<comment type="similarity">
    <text evidence="10">Belongs to the prokaryotic GSH synthase family.</text>
</comment>